<dbReference type="GO" id="GO:0005737">
    <property type="term" value="C:cytoplasm"/>
    <property type="evidence" value="ECO:0007669"/>
    <property type="project" value="UniProtKB-SubCell"/>
</dbReference>
<dbReference type="KEGG" id="bcom:BAUCODRAFT_263048"/>
<dbReference type="CDD" id="cd11692">
    <property type="entry name" value="HRI1_N_like"/>
    <property type="match status" value="1"/>
</dbReference>
<evidence type="ECO:0000256" key="5">
    <source>
        <dbReference type="ARBA" id="ARBA00022490"/>
    </source>
</evidence>
<protein>
    <recommendedName>
        <fullName evidence="4">Protein HRI1</fullName>
    </recommendedName>
</protein>
<evidence type="ECO:0000256" key="4">
    <source>
        <dbReference type="ARBA" id="ARBA00017063"/>
    </source>
</evidence>
<dbReference type="RefSeq" id="XP_007680128.1">
    <property type="nucleotide sequence ID" value="XM_007681938.1"/>
</dbReference>
<evidence type="ECO:0000256" key="2">
    <source>
        <dbReference type="ARBA" id="ARBA00004496"/>
    </source>
</evidence>
<dbReference type="HOGENOM" id="CLU_060351_1_0_1"/>
<evidence type="ECO:0000313" key="8">
    <source>
        <dbReference type="Proteomes" id="UP000011761"/>
    </source>
</evidence>
<keyword evidence="6" id="KW-0539">Nucleus</keyword>
<evidence type="ECO:0000313" key="7">
    <source>
        <dbReference type="EMBL" id="EMC92810.1"/>
    </source>
</evidence>
<dbReference type="InterPro" id="IPR043047">
    <property type="entry name" value="Hri1_N_sf"/>
</dbReference>
<proteinExistence type="inferred from homology"/>
<keyword evidence="8" id="KW-1185">Reference proteome</keyword>
<evidence type="ECO:0000256" key="1">
    <source>
        <dbReference type="ARBA" id="ARBA00004123"/>
    </source>
</evidence>
<gene>
    <name evidence="7" type="ORF">BAUCODRAFT_263048</name>
</gene>
<dbReference type="AlphaFoldDB" id="M2N2A8"/>
<dbReference type="EMBL" id="KB445561">
    <property type="protein sequence ID" value="EMC92810.1"/>
    <property type="molecule type" value="Genomic_DNA"/>
</dbReference>
<sequence length="244" mass="27419">MPPNISLRESIRWLPDEAYEDTNTVVLTSGEQRFVDVRLRKTDEGTRGQDPEIDWAFAGTATSTQASPDTDNTHTTWYHWIDSRHHGKAAEGILDHGDMSPLPGDRTLEKGRMINPATGKETDYEEIWKDEEPIAVPSNDEPARRCCIVLTLEDTAAHVQGSRPRGMLIRVGHIVQGMVKTGETTHIERWQWEKSALQGSWVRTCKVGIYPLPVLLLTSESALKGSAQEDGMGHPWKVVESEYF</sequence>
<name>M2N2A8_BAUPA</name>
<dbReference type="GO" id="GO:0005634">
    <property type="term" value="C:nucleus"/>
    <property type="evidence" value="ECO:0007669"/>
    <property type="project" value="UniProtKB-SubCell"/>
</dbReference>
<comment type="subcellular location">
    <subcellularLocation>
        <location evidence="2">Cytoplasm</location>
    </subcellularLocation>
    <subcellularLocation>
        <location evidence="1">Nucleus</location>
    </subcellularLocation>
</comment>
<dbReference type="InterPro" id="IPR038744">
    <property type="entry name" value="Hri1_N"/>
</dbReference>
<reference evidence="7 8" key="1">
    <citation type="journal article" date="2012" name="PLoS Pathog.">
        <title>Diverse lifestyles and strategies of plant pathogenesis encoded in the genomes of eighteen Dothideomycetes fungi.</title>
        <authorList>
            <person name="Ohm R.A."/>
            <person name="Feau N."/>
            <person name="Henrissat B."/>
            <person name="Schoch C.L."/>
            <person name="Horwitz B.A."/>
            <person name="Barry K.W."/>
            <person name="Condon B.J."/>
            <person name="Copeland A.C."/>
            <person name="Dhillon B."/>
            <person name="Glaser F."/>
            <person name="Hesse C.N."/>
            <person name="Kosti I."/>
            <person name="LaButti K."/>
            <person name="Lindquist E.A."/>
            <person name="Lucas S."/>
            <person name="Salamov A.A."/>
            <person name="Bradshaw R.E."/>
            <person name="Ciuffetti L."/>
            <person name="Hamelin R.C."/>
            <person name="Kema G.H.J."/>
            <person name="Lawrence C."/>
            <person name="Scott J.A."/>
            <person name="Spatafora J.W."/>
            <person name="Turgeon B.G."/>
            <person name="de Wit P.J.G.M."/>
            <person name="Zhong S."/>
            <person name="Goodwin S.B."/>
            <person name="Grigoriev I.V."/>
        </authorList>
    </citation>
    <scope>NUCLEOTIDE SEQUENCE [LARGE SCALE GENOMIC DNA]</scope>
    <source>
        <strain evidence="7 8">UAMH 10762</strain>
    </source>
</reference>
<dbReference type="GeneID" id="19110402"/>
<dbReference type="OrthoDB" id="4045395at2759"/>
<evidence type="ECO:0000256" key="6">
    <source>
        <dbReference type="ARBA" id="ARBA00023242"/>
    </source>
</evidence>
<dbReference type="OMA" id="TVERWEW"/>
<dbReference type="eggNOG" id="ENOG502S8GG">
    <property type="taxonomic scope" value="Eukaryota"/>
</dbReference>
<keyword evidence="5" id="KW-0963">Cytoplasm</keyword>
<comment type="similarity">
    <text evidence="3">Belongs to the HRI1 family.</text>
</comment>
<dbReference type="Pfam" id="PF16815">
    <property type="entry name" value="HRI1"/>
    <property type="match status" value="1"/>
</dbReference>
<dbReference type="Proteomes" id="UP000011761">
    <property type="component" value="Unassembled WGS sequence"/>
</dbReference>
<evidence type="ECO:0000256" key="3">
    <source>
        <dbReference type="ARBA" id="ARBA00005229"/>
    </source>
</evidence>
<dbReference type="CDD" id="cd11693">
    <property type="entry name" value="HRI1_C_like"/>
    <property type="match status" value="1"/>
</dbReference>
<organism evidence="7 8">
    <name type="scientific">Baudoinia panamericana (strain UAMH 10762)</name>
    <name type="common">Angels' share fungus</name>
    <name type="synonym">Baudoinia compniacensis (strain UAMH 10762)</name>
    <dbReference type="NCBI Taxonomy" id="717646"/>
    <lineage>
        <taxon>Eukaryota</taxon>
        <taxon>Fungi</taxon>
        <taxon>Dikarya</taxon>
        <taxon>Ascomycota</taxon>
        <taxon>Pezizomycotina</taxon>
        <taxon>Dothideomycetes</taxon>
        <taxon>Dothideomycetidae</taxon>
        <taxon>Mycosphaerellales</taxon>
        <taxon>Teratosphaeriaceae</taxon>
        <taxon>Baudoinia</taxon>
    </lineage>
</organism>
<dbReference type="Gene3D" id="2.40.128.320">
    <property type="entry name" value="Protein HRI1, N-terminal domain"/>
    <property type="match status" value="1"/>
</dbReference>
<accession>M2N2A8</accession>
<dbReference type="InterPro" id="IPR031818">
    <property type="entry name" value="Hri1"/>
</dbReference>